<feature type="compositionally biased region" description="Basic and acidic residues" evidence="1">
    <location>
        <begin position="21"/>
        <end position="36"/>
    </location>
</feature>
<evidence type="ECO:0000313" key="3">
    <source>
        <dbReference type="EMBL" id="KAK4122900.1"/>
    </source>
</evidence>
<dbReference type="Proteomes" id="UP001302602">
    <property type="component" value="Unassembled WGS sequence"/>
</dbReference>
<keyword evidence="2" id="KW-0732">Signal</keyword>
<proteinExistence type="predicted"/>
<feature type="chain" id="PRO_5042832514" evidence="2">
    <location>
        <begin position="20"/>
        <end position="111"/>
    </location>
</feature>
<dbReference type="RefSeq" id="XP_062646671.1">
    <property type="nucleotide sequence ID" value="XM_062787595.1"/>
</dbReference>
<evidence type="ECO:0000313" key="4">
    <source>
        <dbReference type="Proteomes" id="UP001302602"/>
    </source>
</evidence>
<sequence length="111" mass="12963">MGCLLFYLPFLSFSFLTRQEEGEREEKSTRNQEEKSRKVKKNQKSQKVTLKAIYNIPLFRGRLPRLLDIYILNHTTHLKRSTVSRASSPAFEEAKSHSLYDVSYLPDSHSV</sequence>
<evidence type="ECO:0000256" key="2">
    <source>
        <dbReference type="SAM" id="SignalP"/>
    </source>
</evidence>
<dbReference type="EMBL" id="MU853230">
    <property type="protein sequence ID" value="KAK4122900.1"/>
    <property type="molecule type" value="Genomic_DNA"/>
</dbReference>
<reference evidence="3" key="1">
    <citation type="journal article" date="2023" name="Mol. Phylogenet. Evol.">
        <title>Genome-scale phylogeny and comparative genomics of the fungal order Sordariales.</title>
        <authorList>
            <person name="Hensen N."/>
            <person name="Bonometti L."/>
            <person name="Westerberg I."/>
            <person name="Brannstrom I.O."/>
            <person name="Guillou S."/>
            <person name="Cros-Aarteil S."/>
            <person name="Calhoun S."/>
            <person name="Haridas S."/>
            <person name="Kuo A."/>
            <person name="Mondo S."/>
            <person name="Pangilinan J."/>
            <person name="Riley R."/>
            <person name="LaButti K."/>
            <person name="Andreopoulos B."/>
            <person name="Lipzen A."/>
            <person name="Chen C."/>
            <person name="Yan M."/>
            <person name="Daum C."/>
            <person name="Ng V."/>
            <person name="Clum A."/>
            <person name="Steindorff A."/>
            <person name="Ohm R.A."/>
            <person name="Martin F."/>
            <person name="Silar P."/>
            <person name="Natvig D.O."/>
            <person name="Lalanne C."/>
            <person name="Gautier V."/>
            <person name="Ament-Velasquez S.L."/>
            <person name="Kruys A."/>
            <person name="Hutchinson M.I."/>
            <person name="Powell A.J."/>
            <person name="Barry K."/>
            <person name="Miller A.N."/>
            <person name="Grigoriev I.V."/>
            <person name="Debuchy R."/>
            <person name="Gladieux P."/>
            <person name="Hiltunen Thoren M."/>
            <person name="Johannesson H."/>
        </authorList>
    </citation>
    <scope>NUCLEOTIDE SEQUENCE</scope>
    <source>
        <strain evidence="3">CBS 731.68</strain>
    </source>
</reference>
<gene>
    <name evidence="3" type="ORF">N657DRAFT_484256</name>
</gene>
<evidence type="ECO:0000256" key="1">
    <source>
        <dbReference type="SAM" id="MobiDB-lite"/>
    </source>
</evidence>
<dbReference type="AlphaFoldDB" id="A0AAN6Z285"/>
<accession>A0AAN6Z285</accession>
<feature type="signal peptide" evidence="2">
    <location>
        <begin position="1"/>
        <end position="19"/>
    </location>
</feature>
<comment type="caution">
    <text evidence="3">The sequence shown here is derived from an EMBL/GenBank/DDBJ whole genome shotgun (WGS) entry which is preliminary data.</text>
</comment>
<reference evidence="3" key="2">
    <citation type="submission" date="2023-05" db="EMBL/GenBank/DDBJ databases">
        <authorList>
            <consortium name="Lawrence Berkeley National Laboratory"/>
            <person name="Steindorff A."/>
            <person name="Hensen N."/>
            <person name="Bonometti L."/>
            <person name="Westerberg I."/>
            <person name="Brannstrom I.O."/>
            <person name="Guillou S."/>
            <person name="Cros-Aarteil S."/>
            <person name="Calhoun S."/>
            <person name="Haridas S."/>
            <person name="Kuo A."/>
            <person name="Mondo S."/>
            <person name="Pangilinan J."/>
            <person name="Riley R."/>
            <person name="Labutti K."/>
            <person name="Andreopoulos B."/>
            <person name="Lipzen A."/>
            <person name="Chen C."/>
            <person name="Yanf M."/>
            <person name="Daum C."/>
            <person name="Ng V."/>
            <person name="Clum A."/>
            <person name="Ohm R."/>
            <person name="Martin F."/>
            <person name="Silar P."/>
            <person name="Natvig D."/>
            <person name="Lalanne C."/>
            <person name="Gautier V."/>
            <person name="Ament-Velasquez S.L."/>
            <person name="Kruys A."/>
            <person name="Hutchinson M.I."/>
            <person name="Powell A.J."/>
            <person name="Barry K."/>
            <person name="Miller A.N."/>
            <person name="Grigoriev I.V."/>
            <person name="Debuchy R."/>
            <person name="Gladieux P."/>
            <person name="Thoren M.H."/>
            <person name="Johannesson H."/>
        </authorList>
    </citation>
    <scope>NUCLEOTIDE SEQUENCE</scope>
    <source>
        <strain evidence="3">CBS 731.68</strain>
    </source>
</reference>
<feature type="region of interest" description="Disordered" evidence="1">
    <location>
        <begin position="21"/>
        <end position="45"/>
    </location>
</feature>
<keyword evidence="4" id="KW-1185">Reference proteome</keyword>
<protein>
    <submittedName>
        <fullName evidence="3">Uncharacterized protein</fullName>
    </submittedName>
</protein>
<dbReference type="GeneID" id="87824365"/>
<organism evidence="3 4">
    <name type="scientific">Parathielavia appendiculata</name>
    <dbReference type="NCBI Taxonomy" id="2587402"/>
    <lineage>
        <taxon>Eukaryota</taxon>
        <taxon>Fungi</taxon>
        <taxon>Dikarya</taxon>
        <taxon>Ascomycota</taxon>
        <taxon>Pezizomycotina</taxon>
        <taxon>Sordariomycetes</taxon>
        <taxon>Sordariomycetidae</taxon>
        <taxon>Sordariales</taxon>
        <taxon>Chaetomiaceae</taxon>
        <taxon>Parathielavia</taxon>
    </lineage>
</organism>
<name>A0AAN6Z285_9PEZI</name>